<dbReference type="InterPro" id="IPR029068">
    <property type="entry name" value="Glyas_Bleomycin-R_OHBP_Dase"/>
</dbReference>
<sequence length="357" mass="39708">MKTSTLLLFTAFLVFCTGPNSTQGRTEGLVNVDITVSTSKLNETKQFYTKFLKFQVVKETPGFISFSPGPGVAYLDFVVEGAEHACARPQLAKNFAGKGMFLTYNLGDVDAACAAFTQAGYPLAMPIKTETWFERHCYVIDPNGIPLNLAHWNHTPAEPTGVSSMAFYYTSHDLLEIQNWYSNNLNMTVERGVDWIGWVITLIAANGTVEFRPFHPRNMTYNPASFIPHLLEEFDGHGLSYTFNFNTSLEVDRWCQFLQDRNLTWTRPLGWVGGNRRCAVDDPNGVLINIATPGWNEYEEEVNCSQLFPNESSSTPPFSNATSSPGNKGDPKGEGEIQRGCVITLITALVLSLLFPL</sequence>
<feature type="compositionally biased region" description="Polar residues" evidence="1">
    <location>
        <begin position="309"/>
        <end position="326"/>
    </location>
</feature>
<reference evidence="4 5" key="1">
    <citation type="submission" date="2022-05" db="EMBL/GenBank/DDBJ databases">
        <authorList>
            <consortium name="Genoscope - CEA"/>
            <person name="William W."/>
        </authorList>
    </citation>
    <scope>NUCLEOTIDE SEQUENCE [LARGE SCALE GENOMIC DNA]</scope>
</reference>
<evidence type="ECO:0000313" key="4">
    <source>
        <dbReference type="EMBL" id="CAH3110450.1"/>
    </source>
</evidence>
<feature type="domain" description="VOC" evidence="3">
    <location>
        <begin position="28"/>
        <end position="152"/>
    </location>
</feature>
<accession>A0ABN8NJJ3</accession>
<protein>
    <recommendedName>
        <fullName evidence="3">VOC domain-containing protein</fullName>
    </recommendedName>
</protein>
<name>A0ABN8NJJ3_9CNID</name>
<dbReference type="InterPro" id="IPR004360">
    <property type="entry name" value="Glyas_Fos-R_dOase_dom"/>
</dbReference>
<evidence type="ECO:0000256" key="2">
    <source>
        <dbReference type="SAM" id="SignalP"/>
    </source>
</evidence>
<keyword evidence="2" id="KW-0732">Signal</keyword>
<dbReference type="PROSITE" id="PS51819">
    <property type="entry name" value="VOC"/>
    <property type="match status" value="1"/>
</dbReference>
<dbReference type="SUPFAM" id="SSF54593">
    <property type="entry name" value="Glyoxalase/Bleomycin resistance protein/Dihydroxybiphenyl dioxygenase"/>
    <property type="match status" value="2"/>
</dbReference>
<dbReference type="Pfam" id="PF00903">
    <property type="entry name" value="Glyoxalase"/>
    <property type="match status" value="1"/>
</dbReference>
<proteinExistence type="predicted"/>
<feature type="chain" id="PRO_5045233842" description="VOC domain-containing protein" evidence="2">
    <location>
        <begin position="25"/>
        <end position="357"/>
    </location>
</feature>
<dbReference type="CDD" id="cd06587">
    <property type="entry name" value="VOC"/>
    <property type="match status" value="1"/>
</dbReference>
<comment type="caution">
    <text evidence="4">The sequence shown here is derived from an EMBL/GenBank/DDBJ whole genome shotgun (WGS) entry which is preliminary data.</text>
</comment>
<dbReference type="Proteomes" id="UP001159405">
    <property type="component" value="Unassembled WGS sequence"/>
</dbReference>
<organism evidence="4 5">
    <name type="scientific">Porites lobata</name>
    <dbReference type="NCBI Taxonomy" id="104759"/>
    <lineage>
        <taxon>Eukaryota</taxon>
        <taxon>Metazoa</taxon>
        <taxon>Cnidaria</taxon>
        <taxon>Anthozoa</taxon>
        <taxon>Hexacorallia</taxon>
        <taxon>Scleractinia</taxon>
        <taxon>Fungiina</taxon>
        <taxon>Poritidae</taxon>
        <taxon>Porites</taxon>
    </lineage>
</organism>
<dbReference type="EMBL" id="CALNXK010000023">
    <property type="protein sequence ID" value="CAH3110450.1"/>
    <property type="molecule type" value="Genomic_DNA"/>
</dbReference>
<keyword evidence="5" id="KW-1185">Reference proteome</keyword>
<feature type="region of interest" description="Disordered" evidence="1">
    <location>
        <begin position="309"/>
        <end position="335"/>
    </location>
</feature>
<feature type="signal peptide" evidence="2">
    <location>
        <begin position="1"/>
        <end position="24"/>
    </location>
</feature>
<evidence type="ECO:0000313" key="5">
    <source>
        <dbReference type="Proteomes" id="UP001159405"/>
    </source>
</evidence>
<evidence type="ECO:0000256" key="1">
    <source>
        <dbReference type="SAM" id="MobiDB-lite"/>
    </source>
</evidence>
<dbReference type="Gene3D" id="3.10.180.10">
    <property type="entry name" value="2,3-Dihydroxybiphenyl 1,2-Dioxygenase, domain 1"/>
    <property type="match status" value="2"/>
</dbReference>
<dbReference type="InterPro" id="IPR037523">
    <property type="entry name" value="VOC_core"/>
</dbReference>
<evidence type="ECO:0000259" key="3">
    <source>
        <dbReference type="PROSITE" id="PS51819"/>
    </source>
</evidence>
<gene>
    <name evidence="4" type="ORF">PLOB_00019616</name>
</gene>